<sequence>LASCFHFQLTGWRKYFNSYTAKGRRNKVLPNSVAEVPINVWHL</sequence>
<proteinExistence type="predicted"/>
<accession>A0AAQ5Y2G6</accession>
<reference evidence="1 2" key="1">
    <citation type="submission" date="2022-01" db="EMBL/GenBank/DDBJ databases">
        <title>A chromosome-scale genome assembly of the false clownfish, Amphiprion ocellaris.</title>
        <authorList>
            <person name="Ryu T."/>
        </authorList>
    </citation>
    <scope>NUCLEOTIDE SEQUENCE [LARGE SCALE GENOMIC DNA]</scope>
</reference>
<reference evidence="1" key="2">
    <citation type="submission" date="2025-08" db="UniProtKB">
        <authorList>
            <consortium name="Ensembl"/>
        </authorList>
    </citation>
    <scope>IDENTIFICATION</scope>
</reference>
<reference evidence="1" key="3">
    <citation type="submission" date="2025-09" db="UniProtKB">
        <authorList>
            <consortium name="Ensembl"/>
        </authorList>
    </citation>
    <scope>IDENTIFICATION</scope>
</reference>
<keyword evidence="2" id="KW-1185">Reference proteome</keyword>
<evidence type="ECO:0000313" key="1">
    <source>
        <dbReference type="Ensembl" id="ENSAOCP00000046091.1"/>
    </source>
</evidence>
<dbReference type="Proteomes" id="UP001501940">
    <property type="component" value="Chromosome 4"/>
</dbReference>
<name>A0AAQ5Y2G6_AMPOC</name>
<dbReference type="AlphaFoldDB" id="A0AAQ5Y2G6"/>
<dbReference type="Pfam" id="PF14960">
    <property type="entry name" value="ATP_synth_reg"/>
    <property type="match status" value="1"/>
</dbReference>
<organism evidence="1 2">
    <name type="scientific">Amphiprion ocellaris</name>
    <name type="common">Clown anemonefish</name>
    <dbReference type="NCBI Taxonomy" id="80972"/>
    <lineage>
        <taxon>Eukaryota</taxon>
        <taxon>Metazoa</taxon>
        <taxon>Chordata</taxon>
        <taxon>Craniata</taxon>
        <taxon>Vertebrata</taxon>
        <taxon>Euteleostomi</taxon>
        <taxon>Actinopterygii</taxon>
        <taxon>Neopterygii</taxon>
        <taxon>Teleostei</taxon>
        <taxon>Neoteleostei</taxon>
        <taxon>Acanthomorphata</taxon>
        <taxon>Ovalentaria</taxon>
        <taxon>Pomacentridae</taxon>
        <taxon>Amphiprion</taxon>
    </lineage>
</organism>
<dbReference type="InterPro" id="IPR009125">
    <property type="entry name" value="ATPMK"/>
</dbReference>
<evidence type="ECO:0000313" key="2">
    <source>
        <dbReference type="Proteomes" id="UP001501940"/>
    </source>
</evidence>
<dbReference type="Ensembl" id="ENSAOCT00000066608.1">
    <property type="protein sequence ID" value="ENSAOCP00000046091.1"/>
    <property type="gene ID" value="ENSAOCG00000030321.1"/>
</dbReference>
<protein>
    <submittedName>
        <fullName evidence="1">Uncharacterized protein</fullName>
    </submittedName>
</protein>